<dbReference type="Gene3D" id="1.25.40.20">
    <property type="entry name" value="Ankyrin repeat-containing domain"/>
    <property type="match status" value="5"/>
</dbReference>
<organism evidence="5">
    <name type="scientific">Chromera velia CCMP2878</name>
    <dbReference type="NCBI Taxonomy" id="1169474"/>
    <lineage>
        <taxon>Eukaryota</taxon>
        <taxon>Sar</taxon>
        <taxon>Alveolata</taxon>
        <taxon>Colpodellida</taxon>
        <taxon>Chromeraceae</taxon>
        <taxon>Chromera</taxon>
    </lineage>
</organism>
<protein>
    <submittedName>
        <fullName evidence="5">Uncharacterized protein</fullName>
    </submittedName>
</protein>
<dbReference type="PROSITE" id="PS50297">
    <property type="entry name" value="ANK_REP_REGION"/>
    <property type="match status" value="7"/>
</dbReference>
<dbReference type="InterPro" id="IPR050889">
    <property type="entry name" value="Dendritic_Spine_Reg/Scaffold"/>
</dbReference>
<dbReference type="PROSITE" id="PS50088">
    <property type="entry name" value="ANK_REPEAT"/>
    <property type="match status" value="8"/>
</dbReference>
<dbReference type="PANTHER" id="PTHR24166:SF48">
    <property type="entry name" value="PROTEIN VAPYRIN"/>
    <property type="match status" value="1"/>
</dbReference>
<dbReference type="Pfam" id="PF00023">
    <property type="entry name" value="Ank"/>
    <property type="match status" value="3"/>
</dbReference>
<sequence length="922" mass="100612">MTFTPLHESPKTEVATFPSSNPYKVLEMKPFSRPGERRKLHASSTGNLGGVKEVQREWLDAAAQGNVEMLKMGADLWPELVGVKDENGESALFKAAACNRTKTLAFLLDSLGASVDPQRRDGRTALMQSALRGNVDCVMLLVAAGARVDSKTPKGVTALMLAAFSGHTRIAALLMSASGDRRYVNAKKDSGFTALMVAAQNGHSDVVELLLRAEAEVNSRAEDGVTALILAAQGGHLEAASMLLKRNADATAAEKKGFTALMFAAQNGHPEFVALLLRESAGGRVTVNVREAKGYTALMFAAMNGHSEVVSLLIRERADVNAKEEDGWTALMFASQNGYPEVAALLIQAKADVNAKEKEGWTPIMFASRTGPEVVGMLIQAGAEVSARTTRDGLTALILAARSGNPSVVALLLQAGTDPSITLQDGTTAASLAAAGGHQTVRAMLEGQSLSVHVPDAWVDVQRAEWNPILDLVKDSAVALWSLPVLCLLLENRRCIPKRQDVRDVLLELGMEEKQIHSALHGQLQNVQTNFPLLGGYTVVCLSFCWLSKDHPDPNMFHLRLLVEELKKQWWAQGESAQHVYVFWDFMSLFQKPRSESEDALFRKALTRLDVLYSSFHTRVFRSTGVPPESLNPLPFESRGWPAFETCVTGFKPSRLIHHLPTVLPGESQSVAHPKSDTPEPRKGQSILESPLSPHPTERRTVVPLTQQPVVPPHSTEDFDRMLMTKTFTNGADSEMVKHLYRNFIHLTARNVCVISFASRSKFTDEHAAVLCGLFRYLLSPQSWRSEGGDGEPGDFGMRLEQLDLSGTSLTDKAAVMLIQTLSNVKSLKALNLKHTNVSIGTIKALHQCIEGEGFPSLGRIGLFGCRRLGEEMGDKEVSMILGMTEKRKSAGQSLVFDLQYAVSGLSDQALFLLQERLSILL</sequence>
<dbReference type="AlphaFoldDB" id="A0A0G4I7R4"/>
<dbReference type="PRINTS" id="PR01415">
    <property type="entry name" value="ANKYRIN"/>
</dbReference>
<dbReference type="PANTHER" id="PTHR24166">
    <property type="entry name" value="ROLLING PEBBLES, ISOFORM B"/>
    <property type="match status" value="1"/>
</dbReference>
<keyword evidence="1" id="KW-0677">Repeat</keyword>
<dbReference type="SUPFAM" id="SSF52047">
    <property type="entry name" value="RNI-like"/>
    <property type="match status" value="1"/>
</dbReference>
<feature type="repeat" description="ANK" evidence="3">
    <location>
        <begin position="256"/>
        <end position="281"/>
    </location>
</feature>
<dbReference type="SMART" id="SM00248">
    <property type="entry name" value="ANK"/>
    <property type="match status" value="10"/>
</dbReference>
<feature type="repeat" description="ANK" evidence="3">
    <location>
        <begin position="190"/>
        <end position="222"/>
    </location>
</feature>
<proteinExistence type="predicted"/>
<evidence type="ECO:0000256" key="4">
    <source>
        <dbReference type="SAM" id="MobiDB-lite"/>
    </source>
</evidence>
<feature type="repeat" description="ANK" evidence="3">
    <location>
        <begin position="326"/>
        <end position="358"/>
    </location>
</feature>
<feature type="repeat" description="ANK" evidence="3">
    <location>
        <begin position="392"/>
        <end position="424"/>
    </location>
</feature>
<keyword evidence="2 3" id="KW-0040">ANK repeat</keyword>
<feature type="region of interest" description="Disordered" evidence="4">
    <location>
        <begin position="666"/>
        <end position="699"/>
    </location>
</feature>
<feature type="repeat" description="ANK" evidence="3">
    <location>
        <begin position="223"/>
        <end position="255"/>
    </location>
</feature>
<dbReference type="VEuPathDB" id="CryptoDB:Cvel_11759"/>
<dbReference type="Pfam" id="PF12796">
    <property type="entry name" value="Ank_2"/>
    <property type="match status" value="3"/>
</dbReference>
<evidence type="ECO:0000313" key="5">
    <source>
        <dbReference type="EMBL" id="CEM53150.1"/>
    </source>
</evidence>
<dbReference type="InterPro" id="IPR036770">
    <property type="entry name" value="Ankyrin_rpt-contain_sf"/>
</dbReference>
<feature type="compositionally biased region" description="Basic and acidic residues" evidence="4">
    <location>
        <begin position="674"/>
        <end position="683"/>
    </location>
</feature>
<accession>A0A0G4I7R4</accession>
<dbReference type="Gene3D" id="3.80.10.10">
    <property type="entry name" value="Ribonuclease Inhibitor"/>
    <property type="match status" value="1"/>
</dbReference>
<feature type="repeat" description="ANK" evidence="3">
    <location>
        <begin position="121"/>
        <end position="153"/>
    </location>
</feature>
<evidence type="ECO:0000256" key="2">
    <source>
        <dbReference type="ARBA" id="ARBA00023043"/>
    </source>
</evidence>
<reference evidence="5" key="1">
    <citation type="submission" date="2014-11" db="EMBL/GenBank/DDBJ databases">
        <authorList>
            <person name="Otto D Thomas"/>
            <person name="Naeem Raeece"/>
        </authorList>
    </citation>
    <scope>NUCLEOTIDE SEQUENCE</scope>
</reference>
<evidence type="ECO:0000256" key="1">
    <source>
        <dbReference type="ARBA" id="ARBA00022737"/>
    </source>
</evidence>
<dbReference type="EMBL" id="CDMZ01005533">
    <property type="protein sequence ID" value="CEM53150.1"/>
    <property type="molecule type" value="Genomic_DNA"/>
</dbReference>
<feature type="repeat" description="ANK" evidence="3">
    <location>
        <begin position="293"/>
        <end position="325"/>
    </location>
</feature>
<gene>
    <name evidence="5" type="ORF">Cvel_11759</name>
</gene>
<feature type="repeat" description="ANK" evidence="3">
    <location>
        <begin position="154"/>
        <end position="186"/>
    </location>
</feature>
<dbReference type="PhylomeDB" id="A0A0G4I7R4"/>
<dbReference type="SUPFAM" id="SSF48403">
    <property type="entry name" value="Ankyrin repeat"/>
    <property type="match status" value="1"/>
</dbReference>
<dbReference type="InterPro" id="IPR032675">
    <property type="entry name" value="LRR_dom_sf"/>
</dbReference>
<dbReference type="InterPro" id="IPR002110">
    <property type="entry name" value="Ankyrin_rpt"/>
</dbReference>
<evidence type="ECO:0000256" key="3">
    <source>
        <dbReference type="PROSITE-ProRule" id="PRU00023"/>
    </source>
</evidence>
<name>A0A0G4I7R4_9ALVE</name>